<comment type="subcellular location">
    <subcellularLocation>
        <location evidence="2">Secreted</location>
    </subcellularLocation>
</comment>
<dbReference type="GO" id="GO:0005576">
    <property type="term" value="C:extracellular region"/>
    <property type="evidence" value="ECO:0007669"/>
    <property type="project" value="UniProtKB-SubCell"/>
</dbReference>
<evidence type="ECO:0000256" key="15">
    <source>
        <dbReference type="ARBA" id="ARBA00047174"/>
    </source>
</evidence>
<keyword evidence="10" id="KW-1015">Disulfide bond</keyword>
<keyword evidence="5 17" id="KW-0732">Signal</keyword>
<organism evidence="19 20">
    <name type="scientific">Geotrichum candidum</name>
    <name type="common">Oospora lactis</name>
    <name type="synonym">Dipodascus geotrichum</name>
    <dbReference type="NCBI Taxonomy" id="1173061"/>
    <lineage>
        <taxon>Eukaryota</taxon>
        <taxon>Fungi</taxon>
        <taxon>Dikarya</taxon>
        <taxon>Ascomycota</taxon>
        <taxon>Saccharomycotina</taxon>
        <taxon>Dipodascomycetes</taxon>
        <taxon>Dipodascales</taxon>
        <taxon>Dipodascaceae</taxon>
        <taxon>Geotrichum</taxon>
    </lineage>
</organism>
<feature type="compositionally biased region" description="Polar residues" evidence="16">
    <location>
        <begin position="269"/>
        <end position="283"/>
    </location>
</feature>
<keyword evidence="12" id="KW-0624">Polysaccharide degradation</keyword>
<evidence type="ECO:0000256" key="14">
    <source>
        <dbReference type="ARBA" id="ARBA00045077"/>
    </source>
</evidence>
<evidence type="ECO:0000313" key="20">
    <source>
        <dbReference type="Proteomes" id="UP000750522"/>
    </source>
</evidence>
<dbReference type="CDD" id="cd21175">
    <property type="entry name" value="LPMO_AA9"/>
    <property type="match status" value="1"/>
</dbReference>
<evidence type="ECO:0000256" key="13">
    <source>
        <dbReference type="ARBA" id="ARBA00044502"/>
    </source>
</evidence>
<dbReference type="InterPro" id="IPR005103">
    <property type="entry name" value="AA9_LPMO"/>
</dbReference>
<reference evidence="19" key="1">
    <citation type="journal article" date="2020" name="Front. Microbiol.">
        <title>Phenotypic and Genetic Characterization of the Cheese Ripening Yeast Geotrichum candidum.</title>
        <authorList>
            <person name="Perkins V."/>
            <person name="Vignola S."/>
            <person name="Lessard M.H."/>
            <person name="Plante P.L."/>
            <person name="Corbeil J."/>
            <person name="Dugat-Bony E."/>
            <person name="Frenette M."/>
            <person name="Labrie S."/>
        </authorList>
    </citation>
    <scope>NUCLEOTIDE SEQUENCE</scope>
    <source>
        <strain evidence="19">LMA-70</strain>
    </source>
</reference>
<feature type="chain" id="PRO_5040268389" description="lytic cellulose monooxygenase (C4-dehydrogenating)" evidence="17">
    <location>
        <begin position="19"/>
        <end position="359"/>
    </location>
</feature>
<dbReference type="GO" id="GO:0046872">
    <property type="term" value="F:metal ion binding"/>
    <property type="evidence" value="ECO:0007669"/>
    <property type="project" value="UniProtKB-KW"/>
</dbReference>
<dbReference type="Pfam" id="PF03443">
    <property type="entry name" value="AA9"/>
    <property type="match status" value="1"/>
</dbReference>
<accession>A0A9P5G9T0</accession>
<feature type="compositionally biased region" description="Low complexity" evidence="16">
    <location>
        <begin position="284"/>
        <end position="307"/>
    </location>
</feature>
<dbReference type="PANTHER" id="PTHR33353:SF10">
    <property type="entry name" value="ENDO-BETA-1,4-GLUCANASE D"/>
    <property type="match status" value="1"/>
</dbReference>
<evidence type="ECO:0000256" key="7">
    <source>
        <dbReference type="ARBA" id="ARBA00023002"/>
    </source>
</evidence>
<dbReference type="PANTHER" id="PTHR33353">
    <property type="entry name" value="PUTATIVE (AFU_ORTHOLOGUE AFUA_1G12560)-RELATED"/>
    <property type="match status" value="1"/>
</dbReference>
<proteinExistence type="inferred from homology"/>
<evidence type="ECO:0000256" key="11">
    <source>
        <dbReference type="ARBA" id="ARBA00023277"/>
    </source>
</evidence>
<gene>
    <name evidence="19" type="ORF">DV451_000997</name>
</gene>
<evidence type="ECO:0000256" key="1">
    <source>
        <dbReference type="ARBA" id="ARBA00001973"/>
    </source>
</evidence>
<evidence type="ECO:0000256" key="9">
    <source>
        <dbReference type="ARBA" id="ARBA00023033"/>
    </source>
</evidence>
<dbReference type="EMBL" id="QQZK01000013">
    <property type="protein sequence ID" value="KAF5104121.1"/>
    <property type="molecule type" value="Genomic_DNA"/>
</dbReference>
<keyword evidence="4" id="KW-0479">Metal-binding</keyword>
<evidence type="ECO:0000256" key="2">
    <source>
        <dbReference type="ARBA" id="ARBA00004613"/>
    </source>
</evidence>
<feature type="region of interest" description="Disordered" evidence="16">
    <location>
        <begin position="241"/>
        <end position="308"/>
    </location>
</feature>
<keyword evidence="6" id="KW-0136">Cellulose degradation</keyword>
<dbReference type="EC" id="1.14.99.56" evidence="15"/>
<evidence type="ECO:0000259" key="18">
    <source>
        <dbReference type="Pfam" id="PF03443"/>
    </source>
</evidence>
<evidence type="ECO:0000256" key="8">
    <source>
        <dbReference type="ARBA" id="ARBA00023008"/>
    </source>
</evidence>
<feature type="signal peptide" evidence="17">
    <location>
        <begin position="1"/>
        <end position="18"/>
    </location>
</feature>
<dbReference type="GO" id="GO:0030245">
    <property type="term" value="P:cellulose catabolic process"/>
    <property type="evidence" value="ECO:0007669"/>
    <property type="project" value="UniProtKB-KW"/>
</dbReference>
<keyword evidence="8" id="KW-0186">Copper</keyword>
<keyword evidence="9" id="KW-0503">Monooxygenase</keyword>
<keyword evidence="3" id="KW-0964">Secreted</keyword>
<dbReference type="GO" id="GO:0004497">
    <property type="term" value="F:monooxygenase activity"/>
    <property type="evidence" value="ECO:0007669"/>
    <property type="project" value="UniProtKB-KW"/>
</dbReference>
<evidence type="ECO:0000313" key="19">
    <source>
        <dbReference type="EMBL" id="KAF5104121.1"/>
    </source>
</evidence>
<comment type="cofactor">
    <cofactor evidence="1">
        <name>Cu(2+)</name>
        <dbReference type="ChEBI" id="CHEBI:29036"/>
    </cofactor>
</comment>
<reference evidence="19" key="2">
    <citation type="submission" date="2020-01" db="EMBL/GenBank/DDBJ databases">
        <authorList>
            <person name="Perkins V."/>
            <person name="Lessard M.-H."/>
            <person name="Dugat-Bony E."/>
            <person name="Frenette M."/>
            <person name="Labrie S."/>
        </authorList>
    </citation>
    <scope>NUCLEOTIDE SEQUENCE</scope>
    <source>
        <strain evidence="19">LMA-70</strain>
    </source>
</reference>
<feature type="compositionally biased region" description="Low complexity" evidence="16">
    <location>
        <begin position="255"/>
        <end position="268"/>
    </location>
</feature>
<comment type="similarity">
    <text evidence="13">Belongs to the polysaccharide monooxygenase AA9 family.</text>
</comment>
<sequence length="359" mass="38470">MQLFTSFSLLAVASFASAHGIVTDISSGNDWWTLSNPFRDPYMNPVPDRVGWSFFGAGNGPVPDFTTKDIVCNQFAKPGKLSATIAAGSDLTFYWTVWPESHKGPVLTYLANCNGDCSQVQDPSTLSYFKIDHAGLEDGVWVSDKIIANNNSWTVKIPSDIAPGSYLVRHELLALHSAGQDLGAQFYPVCINFKITGSGNAKPAGVTFPGAYKRTDPGILVNIYNGIKSYIIPGPAPYVEGGSPGNSAEPQPQPTSTAVSTAKTASTSPLTTSVTITSQAPSNTANPPQSITTTTTPKPEPTNINPTSFKTVTTSLRREQLINLCLDDINRQIAAAQPKNGGTVDFSDIEKKREDCYKI</sequence>
<dbReference type="InterPro" id="IPR049892">
    <property type="entry name" value="AA9"/>
</dbReference>
<protein>
    <recommendedName>
        <fullName evidence="15">lytic cellulose monooxygenase (C4-dehydrogenating)</fullName>
        <ecNumber evidence="15">1.14.99.56</ecNumber>
    </recommendedName>
</protein>
<evidence type="ECO:0000256" key="17">
    <source>
        <dbReference type="SAM" id="SignalP"/>
    </source>
</evidence>
<evidence type="ECO:0000256" key="16">
    <source>
        <dbReference type="SAM" id="MobiDB-lite"/>
    </source>
</evidence>
<dbReference type="AlphaFoldDB" id="A0A9P5G9T0"/>
<comment type="caution">
    <text evidence="19">The sequence shown here is derived from an EMBL/GenBank/DDBJ whole genome shotgun (WGS) entry which is preliminary data.</text>
</comment>
<evidence type="ECO:0000256" key="3">
    <source>
        <dbReference type="ARBA" id="ARBA00022525"/>
    </source>
</evidence>
<feature type="domain" description="Auxiliary Activity family 9 catalytic" evidence="18">
    <location>
        <begin position="19"/>
        <end position="228"/>
    </location>
</feature>
<evidence type="ECO:0000256" key="5">
    <source>
        <dbReference type="ARBA" id="ARBA00022729"/>
    </source>
</evidence>
<evidence type="ECO:0000256" key="4">
    <source>
        <dbReference type="ARBA" id="ARBA00022723"/>
    </source>
</evidence>
<evidence type="ECO:0000256" key="6">
    <source>
        <dbReference type="ARBA" id="ARBA00023001"/>
    </source>
</evidence>
<keyword evidence="7" id="KW-0560">Oxidoreductase</keyword>
<evidence type="ECO:0000256" key="12">
    <source>
        <dbReference type="ARBA" id="ARBA00023326"/>
    </source>
</evidence>
<keyword evidence="11" id="KW-0119">Carbohydrate metabolism</keyword>
<comment type="catalytic activity">
    <reaction evidence="14">
        <text>[(1-&gt;4)-beta-D-glucosyl]n+m + reduced acceptor + O2 = 4-dehydro-beta-D-glucosyl-[(1-&gt;4)-beta-D-glucosyl]n-1 + [(1-&gt;4)-beta-D-glucosyl]m + acceptor + H2O.</text>
        <dbReference type="EC" id="1.14.99.56"/>
    </reaction>
</comment>
<dbReference type="Proteomes" id="UP000750522">
    <property type="component" value="Unassembled WGS sequence"/>
</dbReference>
<name>A0A9P5G9T0_GEOCN</name>
<evidence type="ECO:0000256" key="10">
    <source>
        <dbReference type="ARBA" id="ARBA00023157"/>
    </source>
</evidence>
<dbReference type="Gene3D" id="2.70.50.70">
    <property type="match status" value="1"/>
</dbReference>